<dbReference type="EMBL" id="JASNQZ010000001">
    <property type="protein sequence ID" value="KAL0960752.1"/>
    <property type="molecule type" value="Genomic_DNA"/>
</dbReference>
<evidence type="ECO:0000256" key="1">
    <source>
        <dbReference type="SAM" id="MobiDB-lite"/>
    </source>
</evidence>
<protein>
    <submittedName>
        <fullName evidence="2">Uncharacterized protein</fullName>
    </submittedName>
</protein>
<evidence type="ECO:0000313" key="3">
    <source>
        <dbReference type="Proteomes" id="UP001556367"/>
    </source>
</evidence>
<proteinExistence type="predicted"/>
<reference evidence="3" key="1">
    <citation type="submission" date="2024-06" db="EMBL/GenBank/DDBJ databases">
        <title>Multi-omics analyses provide insights into the biosynthesis of the anticancer antibiotic pleurotin in Hohenbuehelia grisea.</title>
        <authorList>
            <person name="Weaver J.A."/>
            <person name="Alberti F."/>
        </authorList>
    </citation>
    <scope>NUCLEOTIDE SEQUENCE [LARGE SCALE GENOMIC DNA]</scope>
    <source>
        <strain evidence="3">T-177</strain>
    </source>
</reference>
<comment type="caution">
    <text evidence="2">The sequence shown here is derived from an EMBL/GenBank/DDBJ whole genome shotgun (WGS) entry which is preliminary data.</text>
</comment>
<sequence length="143" mass="15920">MSGASKSTECAAENSSGGTTRKGVTRMRRGSTYVGTQINSQNTIYGRRINAETYMENSVVDYSYGRVISTNVNGGGSFSAGPQSGFTNSRGNSECWTDTDIEHLFWEFLRYKQQNAQKRLQQSGEPKDCSCSSECVDLDWQWH</sequence>
<gene>
    <name evidence="2" type="ORF">HGRIS_005774</name>
</gene>
<feature type="compositionally biased region" description="Polar residues" evidence="1">
    <location>
        <begin position="1"/>
        <end position="19"/>
    </location>
</feature>
<organism evidence="2 3">
    <name type="scientific">Hohenbuehelia grisea</name>
    <dbReference type="NCBI Taxonomy" id="104357"/>
    <lineage>
        <taxon>Eukaryota</taxon>
        <taxon>Fungi</taxon>
        <taxon>Dikarya</taxon>
        <taxon>Basidiomycota</taxon>
        <taxon>Agaricomycotina</taxon>
        <taxon>Agaricomycetes</taxon>
        <taxon>Agaricomycetidae</taxon>
        <taxon>Agaricales</taxon>
        <taxon>Pleurotineae</taxon>
        <taxon>Pleurotaceae</taxon>
        <taxon>Hohenbuehelia</taxon>
    </lineage>
</organism>
<evidence type="ECO:0000313" key="2">
    <source>
        <dbReference type="EMBL" id="KAL0960752.1"/>
    </source>
</evidence>
<feature type="region of interest" description="Disordered" evidence="1">
    <location>
        <begin position="1"/>
        <end position="32"/>
    </location>
</feature>
<keyword evidence="3" id="KW-1185">Reference proteome</keyword>
<accession>A0ABR3K053</accession>
<name>A0ABR3K053_9AGAR</name>
<dbReference type="Proteomes" id="UP001556367">
    <property type="component" value="Unassembled WGS sequence"/>
</dbReference>